<dbReference type="InterPro" id="IPR016040">
    <property type="entry name" value="NAD(P)-bd_dom"/>
</dbReference>
<evidence type="ECO:0000259" key="1">
    <source>
        <dbReference type="Pfam" id="PF13460"/>
    </source>
</evidence>
<accession>A0ABT9IN70</accession>
<comment type="caution">
    <text evidence="2">The sequence shown here is derived from an EMBL/GenBank/DDBJ whole genome shotgun (WGS) entry which is preliminary data.</text>
</comment>
<dbReference type="Proteomes" id="UP001232725">
    <property type="component" value="Unassembled WGS sequence"/>
</dbReference>
<dbReference type="InterPro" id="IPR036291">
    <property type="entry name" value="NAD(P)-bd_dom_sf"/>
</dbReference>
<feature type="domain" description="NAD(P)-binding" evidence="1">
    <location>
        <begin position="7"/>
        <end position="143"/>
    </location>
</feature>
<evidence type="ECO:0000313" key="2">
    <source>
        <dbReference type="EMBL" id="MDP5227041.1"/>
    </source>
</evidence>
<reference evidence="2 3" key="1">
    <citation type="submission" date="2023-08" db="EMBL/GenBank/DDBJ databases">
        <title>Arthrobacter horti sp. nov., isolated from forest soil.</title>
        <authorList>
            <person name="Park M."/>
        </authorList>
    </citation>
    <scope>NUCLEOTIDE SEQUENCE [LARGE SCALE GENOMIC DNA]</scope>
    <source>
        <strain evidence="2 3">YJM1</strain>
    </source>
</reference>
<name>A0ABT9IN70_9MICC</name>
<dbReference type="Gene3D" id="3.40.50.720">
    <property type="entry name" value="NAD(P)-binding Rossmann-like Domain"/>
    <property type="match status" value="1"/>
</dbReference>
<sequence length="246" mass="26201">MRIAIAGASGTVGRHAVRAATERGHEVVALTRASGVNVLDTSAVRVALDGVDAVVDVLNIMTPSARKATGFFTAATMSLLDAGAQAGVRHHVALSIVGIDRAPHGYYAAKLAQEQAVAAGSVLWTVQRATQFHDFAALMYGILHAGPFRFAPRGRVRPVDTGELGEYLVVLAEGEPQGIAPDFAGPREESLARMVQDYARAQGYRRKVPEISVPGALGRAQRDGSLLPRPGAVLAERTFDEWLEKR</sequence>
<dbReference type="Pfam" id="PF13460">
    <property type="entry name" value="NAD_binding_10"/>
    <property type="match status" value="1"/>
</dbReference>
<dbReference type="EMBL" id="JAVALS010000003">
    <property type="protein sequence ID" value="MDP5227041.1"/>
    <property type="molecule type" value="Genomic_DNA"/>
</dbReference>
<proteinExistence type="predicted"/>
<keyword evidence="3" id="KW-1185">Reference proteome</keyword>
<evidence type="ECO:0000313" key="3">
    <source>
        <dbReference type="Proteomes" id="UP001232725"/>
    </source>
</evidence>
<protein>
    <submittedName>
        <fullName evidence="2">NAD(P)H-binding protein</fullName>
    </submittedName>
</protein>
<dbReference type="SUPFAM" id="SSF51735">
    <property type="entry name" value="NAD(P)-binding Rossmann-fold domains"/>
    <property type="match status" value="1"/>
</dbReference>
<organism evidence="2 3">
    <name type="scientific">Arthrobacter horti</name>
    <dbReference type="NCBI Taxonomy" id="3068273"/>
    <lineage>
        <taxon>Bacteria</taxon>
        <taxon>Bacillati</taxon>
        <taxon>Actinomycetota</taxon>
        <taxon>Actinomycetes</taxon>
        <taxon>Micrococcales</taxon>
        <taxon>Micrococcaceae</taxon>
        <taxon>Arthrobacter</taxon>
    </lineage>
</organism>
<gene>
    <name evidence="2" type="ORF">Q9R02_07755</name>
</gene>
<dbReference type="RefSeq" id="WP_305996080.1">
    <property type="nucleotide sequence ID" value="NZ_JAVALS010000003.1"/>
</dbReference>